<sequence>MQFIDADAVVADSTQMTDLPEQPTDAKGRPIDPTDVLPDEPMKQAPRPTPPGFLRWGRAVSSRHSQGQQLTVLPHTPPTIQNISTFSGPQTNCMIHLYRGELGKMVAYRIRLDTSTNWAVSTTSVLTVLAMGDDSVPHYFFAFILFINTAFLLIEARRYQIFLASRARVRILESVRALQYRLPNCI</sequence>
<name>A9URX3_MONBE</name>
<dbReference type="Pfam" id="PF10028">
    <property type="entry name" value="DUF2270"/>
    <property type="match status" value="1"/>
</dbReference>
<dbReference type="KEGG" id="mbr:MONBRDRAFT_5598"/>
<keyword evidence="2" id="KW-0812">Transmembrane</keyword>
<evidence type="ECO:0000256" key="2">
    <source>
        <dbReference type="SAM" id="Phobius"/>
    </source>
</evidence>
<gene>
    <name evidence="3" type="ORF">MONBRDRAFT_5598</name>
</gene>
<dbReference type="EMBL" id="CH991544">
    <property type="protein sequence ID" value="EDQ91680.1"/>
    <property type="molecule type" value="Genomic_DNA"/>
</dbReference>
<dbReference type="eggNOG" id="ENOG502SF2K">
    <property type="taxonomic scope" value="Eukaryota"/>
</dbReference>
<evidence type="ECO:0000256" key="1">
    <source>
        <dbReference type="SAM" id="MobiDB-lite"/>
    </source>
</evidence>
<keyword evidence="4" id="KW-1185">Reference proteome</keyword>
<feature type="region of interest" description="Disordered" evidence="1">
    <location>
        <begin position="1"/>
        <end position="50"/>
    </location>
</feature>
<keyword evidence="2" id="KW-1133">Transmembrane helix</keyword>
<organism evidence="3 4">
    <name type="scientific">Monosiga brevicollis</name>
    <name type="common">Choanoflagellate</name>
    <dbReference type="NCBI Taxonomy" id="81824"/>
    <lineage>
        <taxon>Eukaryota</taxon>
        <taxon>Choanoflagellata</taxon>
        <taxon>Craspedida</taxon>
        <taxon>Salpingoecidae</taxon>
        <taxon>Monosiga</taxon>
    </lineage>
</organism>
<evidence type="ECO:0000313" key="3">
    <source>
        <dbReference type="EMBL" id="EDQ91680.1"/>
    </source>
</evidence>
<dbReference type="InParanoid" id="A9URX3"/>
<dbReference type="InterPro" id="IPR014470">
    <property type="entry name" value="UCP01500"/>
</dbReference>
<reference evidence="3 4" key="1">
    <citation type="journal article" date="2008" name="Nature">
        <title>The genome of the choanoflagellate Monosiga brevicollis and the origin of metazoans.</title>
        <authorList>
            <consortium name="JGI Sequencing"/>
            <person name="King N."/>
            <person name="Westbrook M.J."/>
            <person name="Young S.L."/>
            <person name="Kuo A."/>
            <person name="Abedin M."/>
            <person name="Chapman J."/>
            <person name="Fairclough S."/>
            <person name="Hellsten U."/>
            <person name="Isogai Y."/>
            <person name="Letunic I."/>
            <person name="Marr M."/>
            <person name="Pincus D."/>
            <person name="Putnam N."/>
            <person name="Rokas A."/>
            <person name="Wright K.J."/>
            <person name="Zuzow R."/>
            <person name="Dirks W."/>
            <person name="Good M."/>
            <person name="Goodstein D."/>
            <person name="Lemons D."/>
            <person name="Li W."/>
            <person name="Lyons J.B."/>
            <person name="Morris A."/>
            <person name="Nichols S."/>
            <person name="Richter D.J."/>
            <person name="Salamov A."/>
            <person name="Bork P."/>
            <person name="Lim W.A."/>
            <person name="Manning G."/>
            <person name="Miller W.T."/>
            <person name="McGinnis W."/>
            <person name="Shapiro H."/>
            <person name="Tjian R."/>
            <person name="Grigoriev I.V."/>
            <person name="Rokhsar D."/>
        </authorList>
    </citation>
    <scope>NUCLEOTIDE SEQUENCE [LARGE SCALE GENOMIC DNA]</scope>
    <source>
        <strain evidence="4">MX1 / ATCC 50154</strain>
    </source>
</reference>
<proteinExistence type="predicted"/>
<dbReference type="RefSeq" id="XP_001742966.1">
    <property type="nucleotide sequence ID" value="XM_001742914.1"/>
</dbReference>
<evidence type="ECO:0000313" key="4">
    <source>
        <dbReference type="Proteomes" id="UP000001357"/>
    </source>
</evidence>
<protein>
    <submittedName>
        <fullName evidence="3">Uncharacterized protein</fullName>
    </submittedName>
</protein>
<dbReference type="AlphaFoldDB" id="A9URX3"/>
<dbReference type="Proteomes" id="UP000001357">
    <property type="component" value="Unassembled WGS sequence"/>
</dbReference>
<feature type="transmembrane region" description="Helical" evidence="2">
    <location>
        <begin position="138"/>
        <end position="156"/>
    </location>
</feature>
<keyword evidence="2" id="KW-0472">Membrane</keyword>
<accession>A9URX3</accession>
<dbReference type="GeneID" id="5888698"/>